<reference evidence="2 3" key="1">
    <citation type="submission" date="2018-05" db="EMBL/GenBank/DDBJ databases">
        <title>Genomic Encyclopedia of Type Strains, Phase IV (KMG-V): Genome sequencing to study the core and pangenomes of soil and plant-associated prokaryotes.</title>
        <authorList>
            <person name="Whitman W."/>
        </authorList>
    </citation>
    <scope>NUCLEOTIDE SEQUENCE [LARGE SCALE GENOMIC DNA]</scope>
    <source>
        <strain evidence="2 3">SCZa-39</strain>
    </source>
</reference>
<accession>A0ABX5KNF3</accession>
<feature type="domain" description="ABC-three component systems C-terminal" evidence="1">
    <location>
        <begin position="273"/>
        <end position="391"/>
    </location>
</feature>
<dbReference type="EMBL" id="QEOB01000009">
    <property type="protein sequence ID" value="PVX82411.1"/>
    <property type="molecule type" value="Genomic_DNA"/>
</dbReference>
<comment type="caution">
    <text evidence="2">The sequence shown here is derived from an EMBL/GenBank/DDBJ whole genome shotgun (WGS) entry which is preliminary data.</text>
</comment>
<dbReference type="InterPro" id="IPR046913">
    <property type="entry name" value="ABC-3C_CTD7"/>
</dbReference>
<sequence length="402" mass="44029">MTKKSRAGSTSAPGQFYGYGIQEARFLHHLLRSQPGDTVALECIDDVSGTKDGEGYAEQVKSGLAHNPISDRSTDLWKTFANWLNGRRSGKIPAGTKFVLYVAQPYKGKIAQKLGDCITKQDAKAAIAAIRKEFWGDAPAFEKRASIPDKLAKQVNIVLGATESALVDIVCAFTLECGIGAPYAELAKEIACAPVGSENVEEILRQLAGWVRITVTKLIEKGLPAVVSRDEFHAEYVAAVRKFDRSDTILPTYATPPTDKQIQAEVFLDQTYLRQLQLIGADEEIVLDAINTFLMAATDRTEWAKRGYIHRSSLVEYEKTLKRVWNSKKMAAKVQTRGKPPEDFGTLLLSSCLEASVLLQGKTVSTHFTPGSFHKLANTLDVGWHPDFASLLASPKDVADAA</sequence>
<proteinExistence type="predicted"/>
<keyword evidence="3" id="KW-1185">Reference proteome</keyword>
<evidence type="ECO:0000313" key="2">
    <source>
        <dbReference type="EMBL" id="PVX82411.1"/>
    </source>
</evidence>
<organism evidence="2 3">
    <name type="scientific">Paraburkholderia unamae</name>
    <dbReference type="NCBI Taxonomy" id="219649"/>
    <lineage>
        <taxon>Bacteria</taxon>
        <taxon>Pseudomonadati</taxon>
        <taxon>Pseudomonadota</taxon>
        <taxon>Betaproteobacteria</taxon>
        <taxon>Burkholderiales</taxon>
        <taxon>Burkholderiaceae</taxon>
        <taxon>Paraburkholderia</taxon>
    </lineage>
</organism>
<evidence type="ECO:0000259" key="1">
    <source>
        <dbReference type="Pfam" id="PF20283"/>
    </source>
</evidence>
<dbReference type="Pfam" id="PF20283">
    <property type="entry name" value="CTD7"/>
    <property type="match status" value="1"/>
</dbReference>
<protein>
    <recommendedName>
        <fullName evidence="1">ABC-three component systems C-terminal domain-containing protein</fullName>
    </recommendedName>
</protein>
<dbReference type="RefSeq" id="WP_133254513.1">
    <property type="nucleotide sequence ID" value="NZ_QEOB01000009.1"/>
</dbReference>
<dbReference type="Proteomes" id="UP000245712">
    <property type="component" value="Unassembled WGS sequence"/>
</dbReference>
<name>A0ABX5KNF3_9BURK</name>
<gene>
    <name evidence="2" type="ORF">C7402_109265</name>
</gene>
<evidence type="ECO:0000313" key="3">
    <source>
        <dbReference type="Proteomes" id="UP000245712"/>
    </source>
</evidence>